<dbReference type="Proteomes" id="UP000837857">
    <property type="component" value="Chromosome 10"/>
</dbReference>
<accession>A0ABN8HS26</accession>
<protein>
    <submittedName>
        <fullName evidence="1">Uncharacterized protein</fullName>
    </submittedName>
</protein>
<reference evidence="1" key="1">
    <citation type="submission" date="2022-03" db="EMBL/GenBank/DDBJ databases">
        <authorList>
            <person name="Martin H S."/>
        </authorList>
    </citation>
    <scope>NUCLEOTIDE SEQUENCE</scope>
</reference>
<feature type="non-terminal residue" evidence="1">
    <location>
        <position position="72"/>
    </location>
</feature>
<dbReference type="EMBL" id="OW152822">
    <property type="protein sequence ID" value="CAH2036942.1"/>
    <property type="molecule type" value="Genomic_DNA"/>
</dbReference>
<keyword evidence="2" id="KW-1185">Reference proteome</keyword>
<evidence type="ECO:0000313" key="2">
    <source>
        <dbReference type="Proteomes" id="UP000837857"/>
    </source>
</evidence>
<sequence>MKNYSARLIKALSFVADLHRFDKWRVMRGGVPAPVDHARWRHGDAAAADRAIERRDRRSMAVFCGDPPGTVD</sequence>
<organism evidence="1 2">
    <name type="scientific">Iphiclides podalirius</name>
    <name type="common">scarce swallowtail</name>
    <dbReference type="NCBI Taxonomy" id="110791"/>
    <lineage>
        <taxon>Eukaryota</taxon>
        <taxon>Metazoa</taxon>
        <taxon>Ecdysozoa</taxon>
        <taxon>Arthropoda</taxon>
        <taxon>Hexapoda</taxon>
        <taxon>Insecta</taxon>
        <taxon>Pterygota</taxon>
        <taxon>Neoptera</taxon>
        <taxon>Endopterygota</taxon>
        <taxon>Lepidoptera</taxon>
        <taxon>Glossata</taxon>
        <taxon>Ditrysia</taxon>
        <taxon>Papilionoidea</taxon>
        <taxon>Papilionidae</taxon>
        <taxon>Papilioninae</taxon>
        <taxon>Iphiclides</taxon>
    </lineage>
</organism>
<name>A0ABN8HS26_9NEOP</name>
<gene>
    <name evidence="1" type="ORF">IPOD504_LOCUS946</name>
</gene>
<evidence type="ECO:0000313" key="1">
    <source>
        <dbReference type="EMBL" id="CAH2036942.1"/>
    </source>
</evidence>
<proteinExistence type="predicted"/>